<sequence length="117" mass="12344">MLKLSIDREPSWLDVLPGVRVQFRPITVAAILVARAAAAEVLRAGGDDAEIKAGLAFTSSLARSGIAAWEGIGDADGNPLDPTPDHIDAALDLWPVFDAIDRLYVAPAILQSAEKNA</sequence>
<dbReference type="EMBL" id="CCAZ020000002">
    <property type="protein sequence ID" value="CEG09660.1"/>
    <property type="molecule type" value="Genomic_DNA"/>
</dbReference>
<dbReference type="RefSeq" id="WP_048757500.1">
    <property type="nucleotide sequence ID" value="NZ_CCAZ020000002.1"/>
</dbReference>
<comment type="caution">
    <text evidence="1">The sequence shown here is derived from an EMBL/GenBank/DDBJ whole genome shotgun (WGS) entry which is preliminary data.</text>
</comment>
<dbReference type="STRING" id="1035.BN961_03090"/>
<dbReference type="Proteomes" id="UP000035762">
    <property type="component" value="Unassembled WGS sequence"/>
</dbReference>
<evidence type="ECO:0000313" key="2">
    <source>
        <dbReference type="Proteomes" id="UP000035762"/>
    </source>
</evidence>
<protein>
    <submittedName>
        <fullName evidence="1">Uncharacterized protein</fullName>
    </submittedName>
</protein>
<gene>
    <name evidence="1" type="ORF">BN961_03090</name>
</gene>
<dbReference type="OrthoDB" id="7585945at2"/>
<evidence type="ECO:0000313" key="1">
    <source>
        <dbReference type="EMBL" id="CEG09660.1"/>
    </source>
</evidence>
<organism evidence="1 2">
    <name type="scientific">Afipia felis</name>
    <name type="common">Cat scratch disease bacillus</name>
    <dbReference type="NCBI Taxonomy" id="1035"/>
    <lineage>
        <taxon>Bacteria</taxon>
        <taxon>Pseudomonadati</taxon>
        <taxon>Pseudomonadota</taxon>
        <taxon>Alphaproteobacteria</taxon>
        <taxon>Hyphomicrobiales</taxon>
        <taxon>Nitrobacteraceae</taxon>
        <taxon>Afipia</taxon>
    </lineage>
</organism>
<reference evidence="1 2" key="1">
    <citation type="journal article" date="2014" name="Genome Announc.">
        <title>Genome Sequence of Afipia felis Strain 76713, Isolated in Hospital Water Using an Amoeba Co-Culture Procedure.</title>
        <authorList>
            <person name="Benamar S."/>
            <person name="La Scola B."/>
            <person name="Croce O."/>
        </authorList>
    </citation>
    <scope>NUCLEOTIDE SEQUENCE [LARGE SCALE GENOMIC DNA]</scope>
    <source>
        <strain evidence="1 2">76713</strain>
    </source>
</reference>
<dbReference type="AlphaFoldDB" id="A0A090MQJ3"/>
<proteinExistence type="predicted"/>
<name>A0A090MQJ3_AFIFE</name>
<accession>A0A090MQJ3</accession>
<keyword evidence="2" id="KW-1185">Reference proteome</keyword>